<evidence type="ECO:0008006" key="3">
    <source>
        <dbReference type="Google" id="ProtNLM"/>
    </source>
</evidence>
<name>A0ABU1IRP3_9BACL</name>
<dbReference type="PROSITE" id="PS51257">
    <property type="entry name" value="PROKAR_LIPOPROTEIN"/>
    <property type="match status" value="1"/>
</dbReference>
<keyword evidence="2" id="KW-1185">Reference proteome</keyword>
<comment type="caution">
    <text evidence="1">The sequence shown here is derived from an EMBL/GenBank/DDBJ whole genome shotgun (WGS) entry which is preliminary data.</text>
</comment>
<protein>
    <recommendedName>
        <fullName evidence="3">Lipoprotein</fullName>
    </recommendedName>
</protein>
<dbReference type="Proteomes" id="UP001185012">
    <property type="component" value="Unassembled WGS sequence"/>
</dbReference>
<proteinExistence type="predicted"/>
<organism evidence="1 2">
    <name type="scientific">Desmospora profundinema</name>
    <dbReference type="NCBI Taxonomy" id="1571184"/>
    <lineage>
        <taxon>Bacteria</taxon>
        <taxon>Bacillati</taxon>
        <taxon>Bacillota</taxon>
        <taxon>Bacilli</taxon>
        <taxon>Bacillales</taxon>
        <taxon>Thermoactinomycetaceae</taxon>
        <taxon>Desmospora</taxon>
    </lineage>
</organism>
<evidence type="ECO:0000313" key="2">
    <source>
        <dbReference type="Proteomes" id="UP001185012"/>
    </source>
</evidence>
<reference evidence="1 2" key="1">
    <citation type="submission" date="2023-07" db="EMBL/GenBank/DDBJ databases">
        <title>Genomic Encyclopedia of Type Strains, Phase IV (KMG-IV): sequencing the most valuable type-strain genomes for metagenomic binning, comparative biology and taxonomic classification.</title>
        <authorList>
            <person name="Goeker M."/>
        </authorList>
    </citation>
    <scope>NUCLEOTIDE SEQUENCE [LARGE SCALE GENOMIC DNA]</scope>
    <source>
        <strain evidence="1 2">DSM 45903</strain>
    </source>
</reference>
<accession>A0ABU1IRP3</accession>
<sequence length="165" mass="18674">MRGRVTMVKRWIIAVMAGWMCLILAACGNQWPQPSLEQDMDAAVKKVINSSKGTGQGTALFRMNQVARFDWQEVYVFGPDHDAQEIQDRMGLDWKEAEEVAERDSVNLIAFVKEGKVVRYVLHPTDRGEFEDLNAPRNPGTAVFISEKQKNGKWFIKPVNPGGHE</sequence>
<dbReference type="EMBL" id="JAVDQG010000009">
    <property type="protein sequence ID" value="MDR6227458.1"/>
    <property type="molecule type" value="Genomic_DNA"/>
</dbReference>
<dbReference type="RefSeq" id="WP_309868502.1">
    <property type="nucleotide sequence ID" value="NZ_JAVDQG010000009.1"/>
</dbReference>
<evidence type="ECO:0000313" key="1">
    <source>
        <dbReference type="EMBL" id="MDR6227458.1"/>
    </source>
</evidence>
<gene>
    <name evidence="1" type="ORF">JOE21_003473</name>
</gene>